<dbReference type="AlphaFoldDB" id="A0A0L8FNN0"/>
<evidence type="ECO:0000313" key="1">
    <source>
        <dbReference type="EMBL" id="KOF66321.1"/>
    </source>
</evidence>
<dbReference type="PANTHER" id="PTHR23227">
    <property type="entry name" value="BUCENTAUR RELATED"/>
    <property type="match status" value="1"/>
</dbReference>
<dbReference type="InterPro" id="IPR027124">
    <property type="entry name" value="Swc5/CFDP1/2"/>
</dbReference>
<evidence type="ECO:0008006" key="2">
    <source>
        <dbReference type="Google" id="ProtNLM"/>
    </source>
</evidence>
<name>A0A0L8FNN0_OCTBM</name>
<dbReference type="EMBL" id="KQ428247">
    <property type="protein sequence ID" value="KOF66321.1"/>
    <property type="molecule type" value="Genomic_DNA"/>
</dbReference>
<reference evidence="1" key="1">
    <citation type="submission" date="2015-07" db="EMBL/GenBank/DDBJ databases">
        <title>MeaNS - Measles Nucleotide Surveillance Program.</title>
        <authorList>
            <person name="Tran T."/>
            <person name="Druce J."/>
        </authorList>
    </citation>
    <scope>NUCLEOTIDE SEQUENCE</scope>
    <source>
        <strain evidence="1">UCB-OBI-ISO-001</strain>
        <tissue evidence="1">Gonad</tissue>
    </source>
</reference>
<dbReference type="PANTHER" id="PTHR23227:SF84">
    <property type="entry name" value="ENDONUCLEASE_EXONUCLEASE_PHOSPHATASE DOMAIN-CONTAINING PROTEIN"/>
    <property type="match status" value="1"/>
</dbReference>
<proteinExistence type="predicted"/>
<sequence length="306" mass="35609">MNIAAWNVRILQDQKHLERKTTLIVRFMRSNNVCIAALSETRLLDSERSRWRRESGMGFAISNDIVHKLESLPNGINDCLMLLRISIDLDKYATLVSEYAPTLGSTDAVKDRFYSDLSKLLNRIPNQDKTLLLGDFTACLGSDYFSWSNILSKMNSNGLLLQSLCREFRLFVTNTLFQQTNKNKIAWYHPRSSGHGHLIDYVIVRSQDRNYIELIRSFHKAEYWSDYAMVCRKIEMKLKPAIKQNCKKRRLDISKLKVKNKDILAQTLDEKLHNVRITENKRIKVSTIHESFWEVLGFYAVKTKIG</sequence>
<gene>
    <name evidence="1" type="ORF">OCBIM_22012820mg</name>
</gene>
<organism evidence="1">
    <name type="scientific">Octopus bimaculoides</name>
    <name type="common">California two-spotted octopus</name>
    <dbReference type="NCBI Taxonomy" id="37653"/>
    <lineage>
        <taxon>Eukaryota</taxon>
        <taxon>Metazoa</taxon>
        <taxon>Spiralia</taxon>
        <taxon>Lophotrochozoa</taxon>
        <taxon>Mollusca</taxon>
        <taxon>Cephalopoda</taxon>
        <taxon>Coleoidea</taxon>
        <taxon>Octopodiformes</taxon>
        <taxon>Octopoda</taxon>
        <taxon>Incirrata</taxon>
        <taxon>Octopodidae</taxon>
        <taxon>Octopus</taxon>
    </lineage>
</organism>
<dbReference type="SUPFAM" id="SSF56219">
    <property type="entry name" value="DNase I-like"/>
    <property type="match status" value="1"/>
</dbReference>
<dbReference type="Gene3D" id="3.60.10.10">
    <property type="entry name" value="Endonuclease/exonuclease/phosphatase"/>
    <property type="match status" value="1"/>
</dbReference>
<accession>A0A0L8FNN0</accession>
<protein>
    <recommendedName>
        <fullName evidence="2">Endonuclease/exonuclease/phosphatase domain-containing protein</fullName>
    </recommendedName>
</protein>
<dbReference type="OrthoDB" id="6151446at2759"/>
<dbReference type="InterPro" id="IPR036691">
    <property type="entry name" value="Endo/exonu/phosph_ase_sf"/>
</dbReference>
<dbReference type="STRING" id="37653.A0A0L8FNN0"/>